<reference evidence="2" key="1">
    <citation type="journal article" date="2020" name="Stud. Mycol.">
        <title>101 Dothideomycetes genomes: a test case for predicting lifestyles and emergence of pathogens.</title>
        <authorList>
            <person name="Haridas S."/>
            <person name="Albert R."/>
            <person name="Binder M."/>
            <person name="Bloem J."/>
            <person name="Labutti K."/>
            <person name="Salamov A."/>
            <person name="Andreopoulos B."/>
            <person name="Baker S."/>
            <person name="Barry K."/>
            <person name="Bills G."/>
            <person name="Bluhm B."/>
            <person name="Cannon C."/>
            <person name="Castanera R."/>
            <person name="Culley D."/>
            <person name="Daum C."/>
            <person name="Ezra D."/>
            <person name="Gonzalez J."/>
            <person name="Henrissat B."/>
            <person name="Kuo A."/>
            <person name="Liang C."/>
            <person name="Lipzen A."/>
            <person name="Lutzoni F."/>
            <person name="Magnuson J."/>
            <person name="Mondo S."/>
            <person name="Nolan M."/>
            <person name="Ohm R."/>
            <person name="Pangilinan J."/>
            <person name="Park H.-J."/>
            <person name="Ramirez L."/>
            <person name="Alfaro M."/>
            <person name="Sun H."/>
            <person name="Tritt A."/>
            <person name="Yoshinaga Y."/>
            <person name="Zwiers L.-H."/>
            <person name="Turgeon B."/>
            <person name="Goodwin S."/>
            <person name="Spatafora J."/>
            <person name="Crous P."/>
            <person name="Grigoriev I."/>
        </authorList>
    </citation>
    <scope>NUCLEOTIDE SEQUENCE</scope>
    <source>
        <strain evidence="2">CBS 183.55</strain>
    </source>
</reference>
<evidence type="ECO:0000313" key="3">
    <source>
        <dbReference type="Proteomes" id="UP000800082"/>
    </source>
</evidence>
<proteinExistence type="predicted"/>
<accession>A0A6A5R867</accession>
<protein>
    <submittedName>
        <fullName evidence="2">Uncharacterized protein</fullName>
    </submittedName>
</protein>
<feature type="chain" id="PRO_5025502683" evidence="1">
    <location>
        <begin position="20"/>
        <end position="211"/>
    </location>
</feature>
<name>A0A6A5R867_9PLEO</name>
<organism evidence="2 3">
    <name type="scientific">Didymella exigua CBS 183.55</name>
    <dbReference type="NCBI Taxonomy" id="1150837"/>
    <lineage>
        <taxon>Eukaryota</taxon>
        <taxon>Fungi</taxon>
        <taxon>Dikarya</taxon>
        <taxon>Ascomycota</taxon>
        <taxon>Pezizomycotina</taxon>
        <taxon>Dothideomycetes</taxon>
        <taxon>Pleosporomycetidae</taxon>
        <taxon>Pleosporales</taxon>
        <taxon>Pleosporineae</taxon>
        <taxon>Didymellaceae</taxon>
        <taxon>Didymella</taxon>
    </lineage>
</organism>
<dbReference type="EMBL" id="ML978999">
    <property type="protein sequence ID" value="KAF1923922.1"/>
    <property type="molecule type" value="Genomic_DNA"/>
</dbReference>
<dbReference type="GeneID" id="54351690"/>
<feature type="signal peptide" evidence="1">
    <location>
        <begin position="1"/>
        <end position="19"/>
    </location>
</feature>
<dbReference type="Proteomes" id="UP000800082">
    <property type="component" value="Unassembled WGS sequence"/>
</dbReference>
<gene>
    <name evidence="2" type="ORF">M421DRAFT_425262</name>
</gene>
<keyword evidence="1" id="KW-0732">Signal</keyword>
<evidence type="ECO:0000313" key="2">
    <source>
        <dbReference type="EMBL" id="KAF1923922.1"/>
    </source>
</evidence>
<dbReference type="AlphaFoldDB" id="A0A6A5R867"/>
<sequence length="211" mass="22022">MRYSTLAASFAFGAQLVAATSVALSTVPSLKGVSIEAVVELQSWDNTDDFSAVNATQWATFLDQPYDVLAAWDDKTTHRMFSLLHNVLDFGTGLDKRDATPAQAKVQIENKKNLYDDEINTDEKKDGAVTACLKSGICILCLSSAGTLAIGRVSACATAALAAEVFTAPETAGLSTGPVITAFIECASIPIAAFLTAAIGCAEAVKHVGGN</sequence>
<evidence type="ECO:0000256" key="1">
    <source>
        <dbReference type="SAM" id="SignalP"/>
    </source>
</evidence>
<keyword evidence="3" id="KW-1185">Reference proteome</keyword>
<dbReference type="RefSeq" id="XP_033444175.1">
    <property type="nucleotide sequence ID" value="XM_033594022.1"/>
</dbReference>